<dbReference type="PANTHER" id="PTHR35008">
    <property type="entry name" value="BLL4482 PROTEIN-RELATED"/>
    <property type="match status" value="1"/>
</dbReference>
<feature type="domain" description="Cytochrome c" evidence="5">
    <location>
        <begin position="186"/>
        <end position="294"/>
    </location>
</feature>
<keyword evidence="2 4" id="KW-0479">Metal-binding</keyword>
<organism evidence="6 7">
    <name type="scientific">Halovulum dunhuangense</name>
    <dbReference type="NCBI Taxonomy" id="1505036"/>
    <lineage>
        <taxon>Bacteria</taxon>
        <taxon>Pseudomonadati</taxon>
        <taxon>Pseudomonadota</taxon>
        <taxon>Alphaproteobacteria</taxon>
        <taxon>Rhodobacterales</taxon>
        <taxon>Paracoccaceae</taxon>
        <taxon>Halovulum</taxon>
    </lineage>
</organism>
<gene>
    <name evidence="6" type="ORF">HMH01_12265</name>
</gene>
<evidence type="ECO:0000259" key="5">
    <source>
        <dbReference type="PROSITE" id="PS51007"/>
    </source>
</evidence>
<reference evidence="6 7" key="1">
    <citation type="submission" date="2020-05" db="EMBL/GenBank/DDBJ databases">
        <title>Gimesia benthica sp. nov., a novel planctomycete isolated from a deep-sea water sample of the Northwest Indian Ocean.</title>
        <authorList>
            <person name="Wang J."/>
            <person name="Ruan C."/>
            <person name="Song L."/>
            <person name="Zhu Y."/>
            <person name="Li A."/>
            <person name="Zheng X."/>
            <person name="Wang L."/>
            <person name="Lu Z."/>
            <person name="Huang Y."/>
            <person name="Du W."/>
            <person name="Zhou Y."/>
            <person name="Huang L."/>
            <person name="Dai X."/>
        </authorList>
    </citation>
    <scope>NUCLEOTIDE SEQUENCE [LARGE SCALE GENOMIC DNA]</scope>
    <source>
        <strain evidence="6 7">YYQ-30</strain>
    </source>
</reference>
<dbReference type="Gene3D" id="1.10.760.10">
    <property type="entry name" value="Cytochrome c-like domain"/>
    <property type="match status" value="2"/>
</dbReference>
<protein>
    <submittedName>
        <fullName evidence="6">C-type cytochrome</fullName>
    </submittedName>
</protein>
<evidence type="ECO:0000256" key="2">
    <source>
        <dbReference type="ARBA" id="ARBA00022723"/>
    </source>
</evidence>
<dbReference type="InterPro" id="IPR009056">
    <property type="entry name" value="Cyt_c-like_dom"/>
</dbReference>
<keyword evidence="3 4" id="KW-0408">Iron</keyword>
<dbReference type="Pfam" id="PF00034">
    <property type="entry name" value="Cytochrom_C"/>
    <property type="match status" value="2"/>
</dbReference>
<dbReference type="Proteomes" id="UP000572377">
    <property type="component" value="Unassembled WGS sequence"/>
</dbReference>
<dbReference type="AlphaFoldDB" id="A0A849L4Z2"/>
<feature type="domain" description="Cytochrome c" evidence="5">
    <location>
        <begin position="37"/>
        <end position="145"/>
    </location>
</feature>
<dbReference type="GO" id="GO:0020037">
    <property type="term" value="F:heme binding"/>
    <property type="evidence" value="ECO:0007669"/>
    <property type="project" value="InterPro"/>
</dbReference>
<keyword evidence="1 4" id="KW-0349">Heme</keyword>
<evidence type="ECO:0000256" key="3">
    <source>
        <dbReference type="ARBA" id="ARBA00023004"/>
    </source>
</evidence>
<evidence type="ECO:0000256" key="1">
    <source>
        <dbReference type="ARBA" id="ARBA00022617"/>
    </source>
</evidence>
<evidence type="ECO:0000256" key="4">
    <source>
        <dbReference type="PROSITE-ProRule" id="PRU00433"/>
    </source>
</evidence>
<proteinExistence type="predicted"/>
<evidence type="ECO:0000313" key="6">
    <source>
        <dbReference type="EMBL" id="NNU81211.1"/>
    </source>
</evidence>
<dbReference type="PANTHER" id="PTHR35008:SF8">
    <property type="entry name" value="ALCOHOL DEHYDROGENASE CYTOCHROME C SUBUNIT"/>
    <property type="match status" value="1"/>
</dbReference>
<evidence type="ECO:0000313" key="7">
    <source>
        <dbReference type="Proteomes" id="UP000572377"/>
    </source>
</evidence>
<dbReference type="InterPro" id="IPR036909">
    <property type="entry name" value="Cyt_c-like_dom_sf"/>
</dbReference>
<sequence>MRLLTGIAALALVGAAAGYVLTRPLTVASGDIPDHGPDLENGALLFAAGGCASCHAAPGAEGDATLVLAGGQRIESDFGVFVVPNISSDPEAGIGGWTEAEFLSAMLHGTSPEGSHYYPAFPYTSYARMDPTDVLDLLAYLRTLPASDNVAPDHELGFPYNIRAGIGLWKARYLDPSPVMPVPDDPLVARGQALVEGIAHCGECHTPRDSFGGLDRSAWLAGAPNPNGPGNIPNITPHGDALTWSEGDIAYYLETGFTPDFDSVGGSMVPVVENLAKLPPEDRQAIAAYLKAVPPVPPADG</sequence>
<dbReference type="GO" id="GO:0009055">
    <property type="term" value="F:electron transfer activity"/>
    <property type="evidence" value="ECO:0007669"/>
    <property type="project" value="InterPro"/>
</dbReference>
<dbReference type="SUPFAM" id="SSF46626">
    <property type="entry name" value="Cytochrome c"/>
    <property type="match status" value="2"/>
</dbReference>
<keyword evidence="7" id="KW-1185">Reference proteome</keyword>
<dbReference type="GO" id="GO:0046872">
    <property type="term" value="F:metal ion binding"/>
    <property type="evidence" value="ECO:0007669"/>
    <property type="project" value="UniProtKB-KW"/>
</dbReference>
<dbReference type="EMBL" id="JABFBC010000002">
    <property type="protein sequence ID" value="NNU81211.1"/>
    <property type="molecule type" value="Genomic_DNA"/>
</dbReference>
<comment type="caution">
    <text evidence="6">The sequence shown here is derived from an EMBL/GenBank/DDBJ whole genome shotgun (WGS) entry which is preliminary data.</text>
</comment>
<dbReference type="RefSeq" id="WP_171325965.1">
    <property type="nucleotide sequence ID" value="NZ_JABFBC010000002.1"/>
</dbReference>
<name>A0A849L4Z2_9RHOB</name>
<dbReference type="PROSITE" id="PS51007">
    <property type="entry name" value="CYTC"/>
    <property type="match status" value="2"/>
</dbReference>
<accession>A0A849L4Z2</accession>
<dbReference type="InterPro" id="IPR051459">
    <property type="entry name" value="Cytochrome_c-type_DH"/>
</dbReference>